<accession>A0ABT2YI58</accession>
<evidence type="ECO:0000313" key="3">
    <source>
        <dbReference type="Proteomes" id="UP001209701"/>
    </source>
</evidence>
<comment type="caution">
    <text evidence="2">The sequence shown here is derived from an EMBL/GenBank/DDBJ whole genome shotgun (WGS) entry which is preliminary data.</text>
</comment>
<keyword evidence="1" id="KW-0472">Membrane</keyword>
<feature type="transmembrane region" description="Helical" evidence="1">
    <location>
        <begin position="6"/>
        <end position="26"/>
    </location>
</feature>
<proteinExistence type="predicted"/>
<dbReference type="PIRSF" id="PIRSF005610">
    <property type="entry name" value="SirB"/>
    <property type="match status" value="1"/>
</dbReference>
<dbReference type="EMBL" id="JAJIRN010000007">
    <property type="protein sequence ID" value="MCV2369676.1"/>
    <property type="molecule type" value="Genomic_DNA"/>
</dbReference>
<keyword evidence="1" id="KW-0812">Transmembrane</keyword>
<evidence type="ECO:0000256" key="1">
    <source>
        <dbReference type="SAM" id="Phobius"/>
    </source>
</evidence>
<organism evidence="2 3">
    <name type="scientific">Roseateles oligotrophus</name>
    <dbReference type="NCBI Taxonomy" id="1769250"/>
    <lineage>
        <taxon>Bacteria</taxon>
        <taxon>Pseudomonadati</taxon>
        <taxon>Pseudomonadota</taxon>
        <taxon>Betaproteobacteria</taxon>
        <taxon>Burkholderiales</taxon>
        <taxon>Sphaerotilaceae</taxon>
        <taxon>Roseateles</taxon>
    </lineage>
</organism>
<name>A0ABT2YI58_9BURK</name>
<reference evidence="2 3" key="1">
    <citation type="submission" date="2021-11" db="EMBL/GenBank/DDBJ databases">
        <authorList>
            <person name="Liang Q."/>
            <person name="Mou H."/>
            <person name="Liu Z."/>
        </authorList>
    </citation>
    <scope>NUCLEOTIDE SEQUENCE [LARGE SCALE GENOMIC DNA]</scope>
    <source>
        <strain evidence="2 3">CHU3</strain>
    </source>
</reference>
<dbReference type="RefSeq" id="WP_263572259.1">
    <property type="nucleotide sequence ID" value="NZ_JAJIRN010000007.1"/>
</dbReference>
<dbReference type="InterPro" id="IPR007360">
    <property type="entry name" value="SirB"/>
</dbReference>
<dbReference type="Pfam" id="PF04247">
    <property type="entry name" value="SirB"/>
    <property type="match status" value="1"/>
</dbReference>
<protein>
    <submittedName>
        <fullName evidence="2">SirB2 family protein</fullName>
    </submittedName>
</protein>
<gene>
    <name evidence="2" type="ORF">LNV07_16475</name>
</gene>
<feature type="transmembrane region" description="Helical" evidence="1">
    <location>
        <begin position="38"/>
        <end position="60"/>
    </location>
</feature>
<sequence>MGQIHAVLAWFSVAMFLVRGLAFHFGAGWVMDDRIRTLVFGIDFLLTITGLSLWVLLYLNPFLRDGWLLAKLLALAAYTVCAHLAMGSNKFHLLAYIGSLLLLAYMLGVSITRSPWLGL</sequence>
<feature type="transmembrane region" description="Helical" evidence="1">
    <location>
        <begin position="66"/>
        <end position="86"/>
    </location>
</feature>
<dbReference type="Proteomes" id="UP001209701">
    <property type="component" value="Unassembled WGS sequence"/>
</dbReference>
<keyword evidence="1" id="KW-1133">Transmembrane helix</keyword>
<keyword evidence="3" id="KW-1185">Reference proteome</keyword>
<evidence type="ECO:0000313" key="2">
    <source>
        <dbReference type="EMBL" id="MCV2369676.1"/>
    </source>
</evidence>
<feature type="transmembrane region" description="Helical" evidence="1">
    <location>
        <begin position="93"/>
        <end position="111"/>
    </location>
</feature>